<evidence type="ECO:0000313" key="1">
    <source>
        <dbReference type="EMBL" id="CAA9325314.1"/>
    </source>
</evidence>
<proteinExistence type="predicted"/>
<accession>A0A6J4L7W3</accession>
<dbReference type="EMBL" id="CADCUB010000074">
    <property type="protein sequence ID" value="CAA9325314.1"/>
    <property type="molecule type" value="Genomic_DNA"/>
</dbReference>
<protein>
    <submittedName>
        <fullName evidence="1">Uncharacterized protein</fullName>
    </submittedName>
</protein>
<sequence length="149" mass="16217">MADLYEVLLVDRGQRWHAGFVVDDETETDVLLRAGGRVPLFGSRAGLEHQAQESRLELLDDLPDEIDLELGGWLSGGAPVPSLAEVSELWHLLVDDPVAGRALSGERLDEAYDDLVEEAPDWFATHAAAARPALADAVQRLRGVLARPS</sequence>
<gene>
    <name evidence="1" type="ORF">AVDCRST_MAG07-1519</name>
</gene>
<reference evidence="1" key="1">
    <citation type="submission" date="2020-02" db="EMBL/GenBank/DDBJ databases">
        <authorList>
            <person name="Meier V. D."/>
        </authorList>
    </citation>
    <scope>NUCLEOTIDE SEQUENCE</scope>
    <source>
        <strain evidence="1">AVDCRST_MAG07</strain>
    </source>
</reference>
<name>A0A6J4L7W3_9ACTN</name>
<dbReference type="AlphaFoldDB" id="A0A6J4L7W3"/>
<organism evidence="1">
    <name type="scientific">uncultured Frankineae bacterium</name>
    <dbReference type="NCBI Taxonomy" id="437475"/>
    <lineage>
        <taxon>Bacteria</taxon>
        <taxon>Bacillati</taxon>
        <taxon>Actinomycetota</taxon>
        <taxon>Actinomycetes</taxon>
        <taxon>Frankiales</taxon>
        <taxon>environmental samples</taxon>
    </lineage>
</organism>